<feature type="modified residue" description="N6-carboxylysine" evidence="7">
    <location>
        <position position="64"/>
    </location>
</feature>
<name>A0A1H9DVI8_9BACT</name>
<dbReference type="GO" id="GO:0046677">
    <property type="term" value="P:response to antibiotic"/>
    <property type="evidence" value="ECO:0007669"/>
    <property type="project" value="UniProtKB-UniRule"/>
</dbReference>
<comment type="similarity">
    <text evidence="2 8">Belongs to the class-D beta-lactamase family.</text>
</comment>
<evidence type="ECO:0000256" key="5">
    <source>
        <dbReference type="ARBA" id="ARBA00022801"/>
    </source>
</evidence>
<dbReference type="InterPro" id="IPR012338">
    <property type="entry name" value="Beta-lactam/transpept-like"/>
</dbReference>
<comment type="catalytic activity">
    <reaction evidence="1 8">
        <text>a beta-lactam + H2O = a substituted beta-amino acid</text>
        <dbReference type="Rhea" id="RHEA:20401"/>
        <dbReference type="ChEBI" id="CHEBI:15377"/>
        <dbReference type="ChEBI" id="CHEBI:35627"/>
        <dbReference type="ChEBI" id="CHEBI:140347"/>
        <dbReference type="EC" id="3.5.2.6"/>
    </reaction>
</comment>
<dbReference type="SUPFAM" id="SSF56601">
    <property type="entry name" value="beta-lactamase/transpeptidase-like"/>
    <property type="match status" value="1"/>
</dbReference>
<dbReference type="InterPro" id="IPR002137">
    <property type="entry name" value="Beta-lactam_class-D_AS"/>
</dbReference>
<evidence type="ECO:0000259" key="9">
    <source>
        <dbReference type="Pfam" id="PF00905"/>
    </source>
</evidence>
<dbReference type="Gene3D" id="3.40.710.10">
    <property type="entry name" value="DD-peptidase/beta-lactamase superfamily"/>
    <property type="match status" value="1"/>
</dbReference>
<dbReference type="InterPro" id="IPR050515">
    <property type="entry name" value="Beta-lactam/transpept"/>
</dbReference>
<accession>A0A1H9DVI8</accession>
<dbReference type="Proteomes" id="UP000199021">
    <property type="component" value="Unassembled WGS sequence"/>
</dbReference>
<dbReference type="EC" id="3.5.2.6" evidence="3 8"/>
<keyword evidence="11" id="KW-1185">Reference proteome</keyword>
<proteinExistence type="inferred from homology"/>
<evidence type="ECO:0000256" key="1">
    <source>
        <dbReference type="ARBA" id="ARBA00001526"/>
    </source>
</evidence>
<gene>
    <name evidence="10" type="ORF">SAMN05444359_106149</name>
</gene>
<dbReference type="FunCoup" id="A0A1H9DVI8">
    <property type="interactions" value="19"/>
</dbReference>
<dbReference type="GO" id="GO:0008800">
    <property type="term" value="F:beta-lactamase activity"/>
    <property type="evidence" value="ECO:0007669"/>
    <property type="project" value="UniProtKB-UniRule"/>
</dbReference>
<evidence type="ECO:0000256" key="7">
    <source>
        <dbReference type="PIRSR" id="PIRSR602137-50"/>
    </source>
</evidence>
<evidence type="ECO:0000256" key="6">
    <source>
        <dbReference type="ARBA" id="ARBA00023251"/>
    </source>
</evidence>
<dbReference type="PROSITE" id="PS00337">
    <property type="entry name" value="BETA_LACTAMASE_D"/>
    <property type="match status" value="1"/>
</dbReference>
<dbReference type="STRING" id="478744.SAMN05444359_106149"/>
<organism evidence="10 11">
    <name type="scientific">Neolewinella agarilytica</name>
    <dbReference type="NCBI Taxonomy" id="478744"/>
    <lineage>
        <taxon>Bacteria</taxon>
        <taxon>Pseudomonadati</taxon>
        <taxon>Bacteroidota</taxon>
        <taxon>Saprospiria</taxon>
        <taxon>Saprospirales</taxon>
        <taxon>Lewinellaceae</taxon>
        <taxon>Neolewinella</taxon>
    </lineage>
</organism>
<evidence type="ECO:0000256" key="2">
    <source>
        <dbReference type="ARBA" id="ARBA00007898"/>
    </source>
</evidence>
<dbReference type="InParanoid" id="A0A1H9DVI8"/>
<dbReference type="GO" id="GO:0008658">
    <property type="term" value="F:penicillin binding"/>
    <property type="evidence" value="ECO:0007669"/>
    <property type="project" value="InterPro"/>
</dbReference>
<dbReference type="AlphaFoldDB" id="A0A1H9DVI8"/>
<dbReference type="Pfam" id="PF00905">
    <property type="entry name" value="Transpeptidase"/>
    <property type="match status" value="1"/>
</dbReference>
<evidence type="ECO:0000256" key="8">
    <source>
        <dbReference type="RuleBase" id="RU361140"/>
    </source>
</evidence>
<evidence type="ECO:0000256" key="4">
    <source>
        <dbReference type="ARBA" id="ARBA00022729"/>
    </source>
</evidence>
<keyword evidence="5 8" id="KW-0378">Hydrolase</keyword>
<dbReference type="EMBL" id="FOFB01000006">
    <property type="protein sequence ID" value="SEQ17499.1"/>
    <property type="molecule type" value="Genomic_DNA"/>
</dbReference>
<sequence length="260" mass="29462">MTEGTPVEKKVGKLLHIEDLTLQHLLDSFKLDGTILIFDEEENALYFNDLEGAYTGQLPASTFKIPNTIIALETGVASGPEHLFPWDGTDRWLDAWEQDLTLKQAYSVSCVPCYQEVARAVGPEKMRSELVRLGYPEMVFDSATVDNFWLQGESRITPYQQIQFLRRLYHEELPIRKTTQTAIREIMLREQTEAYSLSGKTGWSIDGEKNNGWFVGFLERGGKVYYFATNVEPGAGFEMDGFAAVRVAVTRLALTRLGYL</sequence>
<keyword evidence="6 8" id="KW-0046">Antibiotic resistance</keyword>
<reference evidence="11" key="1">
    <citation type="submission" date="2016-10" db="EMBL/GenBank/DDBJ databases">
        <authorList>
            <person name="Varghese N."/>
            <person name="Submissions S."/>
        </authorList>
    </citation>
    <scope>NUCLEOTIDE SEQUENCE [LARGE SCALE GENOMIC DNA]</scope>
    <source>
        <strain evidence="11">DSM 24740</strain>
    </source>
</reference>
<keyword evidence="4" id="KW-0732">Signal</keyword>
<dbReference type="PANTHER" id="PTHR30627:SF6">
    <property type="entry name" value="BETA-LACTAMASE YBXI-RELATED"/>
    <property type="match status" value="1"/>
</dbReference>
<dbReference type="PANTHER" id="PTHR30627">
    <property type="entry name" value="PEPTIDOGLYCAN D,D-TRANSPEPTIDASE"/>
    <property type="match status" value="1"/>
</dbReference>
<dbReference type="GO" id="GO:0005886">
    <property type="term" value="C:plasma membrane"/>
    <property type="evidence" value="ECO:0007669"/>
    <property type="project" value="TreeGrafter"/>
</dbReference>
<evidence type="ECO:0000313" key="11">
    <source>
        <dbReference type="Proteomes" id="UP000199021"/>
    </source>
</evidence>
<feature type="active site" description="Acyl-ester intermediate" evidence="7">
    <location>
        <position position="61"/>
    </location>
</feature>
<dbReference type="GO" id="GO:0071555">
    <property type="term" value="P:cell wall organization"/>
    <property type="evidence" value="ECO:0007669"/>
    <property type="project" value="TreeGrafter"/>
</dbReference>
<feature type="domain" description="Penicillin-binding protein transpeptidase" evidence="9">
    <location>
        <begin position="48"/>
        <end position="235"/>
    </location>
</feature>
<dbReference type="GO" id="GO:0017001">
    <property type="term" value="P:antibiotic catabolic process"/>
    <property type="evidence" value="ECO:0007669"/>
    <property type="project" value="InterPro"/>
</dbReference>
<evidence type="ECO:0000256" key="3">
    <source>
        <dbReference type="ARBA" id="ARBA00012865"/>
    </source>
</evidence>
<evidence type="ECO:0000313" key="10">
    <source>
        <dbReference type="EMBL" id="SEQ17499.1"/>
    </source>
</evidence>
<dbReference type="InterPro" id="IPR001460">
    <property type="entry name" value="PCN-bd_Tpept"/>
</dbReference>
<protein>
    <recommendedName>
        <fullName evidence="3 8">Beta-lactamase</fullName>
        <ecNumber evidence="3 8">3.5.2.6</ecNumber>
    </recommendedName>
</protein>